<evidence type="ECO:0000313" key="2">
    <source>
        <dbReference type="Proteomes" id="UP001224644"/>
    </source>
</evidence>
<proteinExistence type="predicted"/>
<evidence type="ECO:0000313" key="1">
    <source>
        <dbReference type="EMBL" id="MDN3593130.1"/>
    </source>
</evidence>
<accession>A0ABT8BP06</accession>
<comment type="caution">
    <text evidence="1">The sequence shown here is derived from an EMBL/GenBank/DDBJ whole genome shotgun (WGS) entry which is preliminary data.</text>
</comment>
<dbReference type="InterPro" id="IPR011008">
    <property type="entry name" value="Dimeric_a/b-barrel"/>
</dbReference>
<evidence type="ECO:0008006" key="3">
    <source>
        <dbReference type="Google" id="ProtNLM"/>
    </source>
</evidence>
<dbReference type="EMBL" id="JAUFPX010000037">
    <property type="protein sequence ID" value="MDN3593130.1"/>
    <property type="molecule type" value="Genomic_DNA"/>
</dbReference>
<gene>
    <name evidence="1" type="ORF">QWZ12_21275</name>
</gene>
<dbReference type="SUPFAM" id="SSF54909">
    <property type="entry name" value="Dimeric alpha+beta barrel"/>
    <property type="match status" value="1"/>
</dbReference>
<sequence length="308" mass="33961">MPKLTTSVDYSDRDAAIAINSYTTVLRHPKVPHELFATYWRDVHGPLCSRVPGLGWYVQTHLSREQDARLWPAMDGIRPFPNYELDGGVEIGFHAAEDQEAFNEACAILFADEQNMFAATVAYALPKGSTTLVDRVAEPSPNADDGLDRIHLHLGGAHDDAGAFGERVNRLAWALAAEDAVLRVRLHLPETYDNAHPAPPAPNVGHEVPPERRLIAIIDLAFASPLDRSIFYASDAFIRATEGLEADVAYASPFAVSGVYTYVRDKRLTLAGLRGSRPAQLIERLGARNQVADDVRHLLHTGTLLERR</sequence>
<keyword evidence="2" id="KW-1185">Reference proteome</keyword>
<dbReference type="Gene3D" id="3.30.70.100">
    <property type="match status" value="1"/>
</dbReference>
<organism evidence="1 2">
    <name type="scientific">Methylobacterium adhaesivum</name>
    <dbReference type="NCBI Taxonomy" id="333297"/>
    <lineage>
        <taxon>Bacteria</taxon>
        <taxon>Pseudomonadati</taxon>
        <taxon>Pseudomonadota</taxon>
        <taxon>Alphaproteobacteria</taxon>
        <taxon>Hyphomicrobiales</taxon>
        <taxon>Methylobacteriaceae</taxon>
        <taxon>Methylobacterium</taxon>
    </lineage>
</organism>
<name>A0ABT8BP06_9HYPH</name>
<reference evidence="2" key="1">
    <citation type="journal article" date="2019" name="Int. J. Syst. Evol. Microbiol.">
        <title>The Global Catalogue of Microorganisms (GCM) 10K type strain sequencing project: providing services to taxonomists for standard genome sequencing and annotation.</title>
        <authorList>
            <consortium name="The Broad Institute Genomics Platform"/>
            <consortium name="The Broad Institute Genome Sequencing Center for Infectious Disease"/>
            <person name="Wu L."/>
            <person name="Ma J."/>
        </authorList>
    </citation>
    <scope>NUCLEOTIDE SEQUENCE [LARGE SCALE GENOMIC DNA]</scope>
    <source>
        <strain evidence="2">CECT 7069</strain>
    </source>
</reference>
<dbReference type="RefSeq" id="WP_238228557.1">
    <property type="nucleotide sequence ID" value="NZ_BPQD01000053.1"/>
</dbReference>
<dbReference type="Proteomes" id="UP001224644">
    <property type="component" value="Unassembled WGS sequence"/>
</dbReference>
<protein>
    <recommendedName>
        <fullName evidence="3">Methylmuconolactone methyl-isomerase</fullName>
    </recommendedName>
</protein>